<evidence type="ECO:0000256" key="1">
    <source>
        <dbReference type="ARBA" id="ARBA00004651"/>
    </source>
</evidence>
<dbReference type="PANTHER" id="PTHR30151">
    <property type="entry name" value="ALKANE SULFONATE ABC TRANSPORTER-RELATED, MEMBRANE SUBUNIT"/>
    <property type="match status" value="1"/>
</dbReference>
<sequence length="275" mass="30221">MNEATVLDVKAGTGAAAQKRTGSRLPKWLYGWLLPLLLLTIWEIAARLNLVSETMLPAPSLIAAAFGRLAASGELAEHLRSSFIRAGGGFLLGGTIGLLLGVFTGLGKWAERTLDPSLQMLRTVPLLAVIPLFILWFGVGELSKWLLISIGAFFPLYFHTFLGVRSIDFKLYEVSKVLEYSKLQLMTQVILPAALPNILLGLRLSVGTSWLLLAVAEMMGASSGVGYMIQDARVYMQTDIVFVGIILFALVGKLTDSAVWILERRWLHWQNTYKG</sequence>
<dbReference type="PROSITE" id="PS50928">
    <property type="entry name" value="ABC_TM1"/>
    <property type="match status" value="1"/>
</dbReference>
<gene>
    <name evidence="9" type="ORF">FHS18_003507</name>
</gene>
<keyword evidence="6 7" id="KW-0472">Membrane</keyword>
<keyword evidence="5 7" id="KW-1133">Transmembrane helix</keyword>
<dbReference type="InterPro" id="IPR035906">
    <property type="entry name" value="MetI-like_sf"/>
</dbReference>
<feature type="transmembrane region" description="Helical" evidence="7">
    <location>
        <begin position="83"/>
        <end position="107"/>
    </location>
</feature>
<feature type="transmembrane region" description="Helical" evidence="7">
    <location>
        <begin position="119"/>
        <end position="139"/>
    </location>
</feature>
<evidence type="ECO:0000256" key="7">
    <source>
        <dbReference type="RuleBase" id="RU363032"/>
    </source>
</evidence>
<comment type="caution">
    <text evidence="9">The sequence shown here is derived from an EMBL/GenBank/DDBJ whole genome shotgun (WGS) entry which is preliminary data.</text>
</comment>
<comment type="subcellular location">
    <subcellularLocation>
        <location evidence="1 7">Cell membrane</location>
        <topology evidence="1 7">Multi-pass membrane protein</topology>
    </subcellularLocation>
</comment>
<feature type="transmembrane region" description="Helical" evidence="7">
    <location>
        <begin position="210"/>
        <end position="229"/>
    </location>
</feature>
<dbReference type="Gene3D" id="1.10.3720.10">
    <property type="entry name" value="MetI-like"/>
    <property type="match status" value="1"/>
</dbReference>
<dbReference type="InterPro" id="IPR000515">
    <property type="entry name" value="MetI-like"/>
</dbReference>
<keyword evidence="4 7" id="KW-0812">Transmembrane</keyword>
<dbReference type="Proteomes" id="UP000570361">
    <property type="component" value="Unassembled WGS sequence"/>
</dbReference>
<reference evidence="9 10" key="1">
    <citation type="submission" date="2020-08" db="EMBL/GenBank/DDBJ databases">
        <title>Genomic Encyclopedia of Type Strains, Phase III (KMG-III): the genomes of soil and plant-associated and newly described type strains.</title>
        <authorList>
            <person name="Whitman W."/>
        </authorList>
    </citation>
    <scope>NUCLEOTIDE SEQUENCE [LARGE SCALE GENOMIC DNA]</scope>
    <source>
        <strain evidence="9 10">CECT 5862</strain>
    </source>
</reference>
<keyword evidence="2 7" id="KW-0813">Transport</keyword>
<dbReference type="SUPFAM" id="SSF161098">
    <property type="entry name" value="MetI-like"/>
    <property type="match status" value="1"/>
</dbReference>
<dbReference type="CDD" id="cd06261">
    <property type="entry name" value="TM_PBP2"/>
    <property type="match status" value="1"/>
</dbReference>
<dbReference type="RefSeq" id="WP_183601313.1">
    <property type="nucleotide sequence ID" value="NZ_JACHXK010000007.1"/>
</dbReference>
<evidence type="ECO:0000313" key="9">
    <source>
        <dbReference type="EMBL" id="MBB3111439.1"/>
    </source>
</evidence>
<protein>
    <submittedName>
        <fullName evidence="9">Sulfonate transport system permease protein</fullName>
    </submittedName>
</protein>
<keyword evidence="3" id="KW-1003">Cell membrane</keyword>
<comment type="similarity">
    <text evidence="7">Belongs to the binding-protein-dependent transport system permease family.</text>
</comment>
<dbReference type="AlphaFoldDB" id="A0A7W5AZ58"/>
<evidence type="ECO:0000256" key="5">
    <source>
        <dbReference type="ARBA" id="ARBA00022989"/>
    </source>
</evidence>
<evidence type="ECO:0000313" key="10">
    <source>
        <dbReference type="Proteomes" id="UP000570361"/>
    </source>
</evidence>
<evidence type="ECO:0000256" key="3">
    <source>
        <dbReference type="ARBA" id="ARBA00022475"/>
    </source>
</evidence>
<evidence type="ECO:0000259" key="8">
    <source>
        <dbReference type="PROSITE" id="PS50928"/>
    </source>
</evidence>
<keyword evidence="10" id="KW-1185">Reference proteome</keyword>
<feature type="transmembrane region" description="Helical" evidence="7">
    <location>
        <begin position="28"/>
        <end position="45"/>
    </location>
</feature>
<dbReference type="GO" id="GO:0042918">
    <property type="term" value="P:alkanesulfonate transmembrane transport"/>
    <property type="evidence" value="ECO:0007669"/>
    <property type="project" value="UniProtKB-ARBA"/>
</dbReference>
<dbReference type="PANTHER" id="PTHR30151:SF38">
    <property type="entry name" value="ALIPHATIC SULFONATES TRANSPORT PERMEASE PROTEIN SSUC-RELATED"/>
    <property type="match status" value="1"/>
</dbReference>
<dbReference type="EMBL" id="JACHXK010000007">
    <property type="protein sequence ID" value="MBB3111439.1"/>
    <property type="molecule type" value="Genomic_DNA"/>
</dbReference>
<accession>A0A7W5AZ58</accession>
<feature type="transmembrane region" description="Helical" evidence="7">
    <location>
        <begin position="241"/>
        <end position="262"/>
    </location>
</feature>
<dbReference type="GO" id="GO:0005886">
    <property type="term" value="C:plasma membrane"/>
    <property type="evidence" value="ECO:0007669"/>
    <property type="project" value="UniProtKB-SubCell"/>
</dbReference>
<feature type="transmembrane region" description="Helical" evidence="7">
    <location>
        <begin position="145"/>
        <end position="164"/>
    </location>
</feature>
<evidence type="ECO:0000256" key="4">
    <source>
        <dbReference type="ARBA" id="ARBA00022692"/>
    </source>
</evidence>
<name>A0A7W5AZ58_9BACL</name>
<organism evidence="9 10">
    <name type="scientific">Paenibacillus phyllosphaerae</name>
    <dbReference type="NCBI Taxonomy" id="274593"/>
    <lineage>
        <taxon>Bacteria</taxon>
        <taxon>Bacillati</taxon>
        <taxon>Bacillota</taxon>
        <taxon>Bacilli</taxon>
        <taxon>Bacillales</taxon>
        <taxon>Paenibacillaceae</taxon>
        <taxon>Paenibacillus</taxon>
    </lineage>
</organism>
<dbReference type="Pfam" id="PF00528">
    <property type="entry name" value="BPD_transp_1"/>
    <property type="match status" value="1"/>
</dbReference>
<dbReference type="FunFam" id="1.10.3720.10:FF:000003">
    <property type="entry name" value="Aliphatic sulfonate ABC transporter permease"/>
    <property type="match status" value="1"/>
</dbReference>
<evidence type="ECO:0000256" key="6">
    <source>
        <dbReference type="ARBA" id="ARBA00023136"/>
    </source>
</evidence>
<feature type="domain" description="ABC transmembrane type-1" evidence="8">
    <location>
        <begin position="79"/>
        <end position="259"/>
    </location>
</feature>
<evidence type="ECO:0000256" key="2">
    <source>
        <dbReference type="ARBA" id="ARBA00022448"/>
    </source>
</evidence>
<proteinExistence type="inferred from homology"/>